<feature type="region of interest" description="Disordered" evidence="3">
    <location>
        <begin position="585"/>
        <end position="610"/>
    </location>
</feature>
<feature type="region of interest" description="Disordered" evidence="3">
    <location>
        <begin position="147"/>
        <end position="171"/>
    </location>
</feature>
<gene>
    <name evidence="5" type="primary">ABSGL_10541.1 scaffold 12026</name>
</gene>
<organism evidence="5">
    <name type="scientific">Absidia glauca</name>
    <name type="common">Pin mould</name>
    <dbReference type="NCBI Taxonomy" id="4829"/>
    <lineage>
        <taxon>Eukaryota</taxon>
        <taxon>Fungi</taxon>
        <taxon>Fungi incertae sedis</taxon>
        <taxon>Mucoromycota</taxon>
        <taxon>Mucoromycotina</taxon>
        <taxon>Mucoromycetes</taxon>
        <taxon>Mucorales</taxon>
        <taxon>Cunninghamellaceae</taxon>
        <taxon>Absidia</taxon>
    </lineage>
</organism>
<dbReference type="Pfam" id="PF06428">
    <property type="entry name" value="Sec2p"/>
    <property type="match status" value="1"/>
</dbReference>
<dbReference type="Proteomes" id="UP000078561">
    <property type="component" value="Unassembled WGS sequence"/>
</dbReference>
<dbReference type="EMBL" id="LT554414">
    <property type="protein sequence ID" value="SAM04675.1"/>
    <property type="molecule type" value="Genomic_DNA"/>
</dbReference>
<dbReference type="AlphaFoldDB" id="A0A163K0S1"/>
<evidence type="ECO:0000256" key="3">
    <source>
        <dbReference type="SAM" id="MobiDB-lite"/>
    </source>
</evidence>
<sequence length="793" mass="87020">MELVNAHATATDLPPLSPQDEAPLDDLQFTDEEFTEADVLPFLLQAQDIIAKLESRVVELETDLSSIHRKYEHDRHDWLVGLSQKDQFIHHLSSKLQKLEFNGKQAIVLLNDCINNDGNEDVGTDITSTLTLCLSYLRNTNPDSIVTNNNKDTATATTTPTVGTVTAPPTPVLVDDSELEEGELERRQAATNEWKQRQLAPSVSTSTWQPVNLMDGLDASSRGNSLDGSESSRVESDISTAHILHAASGTGILSSNTSISSMARLQSDEGVAIATKMLDSQDEDDDPQQRLISRPPPTLVATTPSSLDHCANCRQLLTQLDQQIEQKAYLKRDLGALASALAEEEQVRETVEQSRLDLVDDIQDITSSLFGTLNQVVMDEVTDREGLLRLNRDYNGSLANVLQAWDVRDQRLKEIKELLVDLDASVHQTTTTDRPLSLGQGVDECGPTSSLAPYLPDRHSRTPSTLSAMDESISMGTLDRSTIRVDGVNFREFQDHLKALTSSINNKNNKPSAAAAMSTNQHLPSSPFMKRVLAEDVEPCLFQNNGTSWWKSPWFKRKLIDAIANNKCEIQHAIRPLLHGTGMTTQTTTTLSSTSTSSASTLPSVASSSLDMPMPPKTKCTCCGLLRVCEFKMRLHHPSTLPTSTLKANNGQQQQPWLPIDRFCRDRLVAVCDFYGFLSHLPQAARQNTPVLVMFKQSLLFRRKMAMAKVGSVGLFSAAWDSTMDSASASPSSSSSGLRSMRRQSGSVKRRSRSSKRESIVLDHSGNASDTGSVVSLSDIQGLDGTSQIVIVH</sequence>
<feature type="region of interest" description="Disordered" evidence="3">
    <location>
        <begin position="1"/>
        <end position="22"/>
    </location>
</feature>
<accession>A0A163K0S1</accession>
<dbReference type="GO" id="GO:0070319">
    <property type="term" value="C:Golgi to plasma membrane transport vesicle"/>
    <property type="evidence" value="ECO:0007669"/>
    <property type="project" value="TreeGrafter"/>
</dbReference>
<dbReference type="SUPFAM" id="SSF144284">
    <property type="entry name" value="Sec2 N-terminal region"/>
    <property type="match status" value="1"/>
</dbReference>
<dbReference type="PANTHER" id="PTHR14430:SF0">
    <property type="entry name" value="SEC2P DOMAIN-CONTAINING PROTEIN"/>
    <property type="match status" value="1"/>
</dbReference>
<dbReference type="OrthoDB" id="5560525at2759"/>
<evidence type="ECO:0000259" key="4">
    <source>
        <dbReference type="Pfam" id="PF06428"/>
    </source>
</evidence>
<dbReference type="GO" id="GO:0051286">
    <property type="term" value="C:cell tip"/>
    <property type="evidence" value="ECO:0007669"/>
    <property type="project" value="TreeGrafter"/>
</dbReference>
<dbReference type="GO" id="GO:0005085">
    <property type="term" value="F:guanyl-nucleotide exchange factor activity"/>
    <property type="evidence" value="ECO:0007669"/>
    <property type="project" value="InterPro"/>
</dbReference>
<proteinExistence type="predicted"/>
<feature type="coiled-coil region" evidence="2">
    <location>
        <begin position="43"/>
        <end position="70"/>
    </location>
</feature>
<dbReference type="PANTHER" id="PTHR14430">
    <property type="entry name" value="RABIN3-RELATED"/>
    <property type="match status" value="1"/>
</dbReference>
<keyword evidence="1 2" id="KW-0175">Coiled coil</keyword>
<reference evidence="5" key="1">
    <citation type="submission" date="2016-04" db="EMBL/GenBank/DDBJ databases">
        <authorList>
            <person name="Evans L.H."/>
            <person name="Alamgir A."/>
            <person name="Owens N."/>
            <person name="Weber N.D."/>
            <person name="Virtaneva K."/>
            <person name="Barbian K."/>
            <person name="Babar A."/>
            <person name="Rosenke K."/>
        </authorList>
    </citation>
    <scope>NUCLEOTIDE SEQUENCE [LARGE SCALE GENOMIC DNA]</scope>
    <source>
        <strain evidence="5">CBS 101.48</strain>
    </source>
</reference>
<feature type="region of interest" description="Disordered" evidence="3">
    <location>
        <begin position="728"/>
        <end position="769"/>
    </location>
</feature>
<feature type="compositionally biased region" description="Low complexity" evidence="3">
    <location>
        <begin position="153"/>
        <end position="167"/>
    </location>
</feature>
<evidence type="ECO:0000256" key="1">
    <source>
        <dbReference type="ARBA" id="ARBA00023054"/>
    </source>
</evidence>
<evidence type="ECO:0000256" key="2">
    <source>
        <dbReference type="SAM" id="Coils"/>
    </source>
</evidence>
<feature type="domain" description="GDP/GTP exchange factor Sec2 N-terminal" evidence="4">
    <location>
        <begin position="315"/>
        <end position="421"/>
    </location>
</feature>
<dbReference type="InParanoid" id="A0A163K0S1"/>
<dbReference type="Gene3D" id="6.10.140.910">
    <property type="match status" value="1"/>
</dbReference>
<dbReference type="CDD" id="cd21044">
    <property type="entry name" value="Rab11BD_RAB3IP_like"/>
    <property type="match status" value="1"/>
</dbReference>
<dbReference type="STRING" id="4829.A0A163K0S1"/>
<dbReference type="OMA" id="WLPIDRF"/>
<dbReference type="InterPro" id="IPR009449">
    <property type="entry name" value="Sec2_N"/>
</dbReference>
<feature type="region of interest" description="Disordered" evidence="3">
    <location>
        <begin position="279"/>
        <end position="304"/>
    </location>
</feature>
<dbReference type="InterPro" id="IPR040351">
    <property type="entry name" value="RAB3IL/RAB3IP/Sec2"/>
</dbReference>
<dbReference type="GO" id="GO:0006887">
    <property type="term" value="P:exocytosis"/>
    <property type="evidence" value="ECO:0007669"/>
    <property type="project" value="TreeGrafter"/>
</dbReference>
<evidence type="ECO:0000313" key="6">
    <source>
        <dbReference type="Proteomes" id="UP000078561"/>
    </source>
</evidence>
<dbReference type="Pfam" id="PF25555">
    <property type="entry name" value="RAB3A-like_C"/>
    <property type="match status" value="1"/>
</dbReference>
<evidence type="ECO:0000313" key="5">
    <source>
        <dbReference type="EMBL" id="SAM04675.1"/>
    </source>
</evidence>
<keyword evidence="6" id="KW-1185">Reference proteome</keyword>
<protein>
    <recommendedName>
        <fullName evidence="4">GDP/GTP exchange factor Sec2 N-terminal domain-containing protein</fullName>
    </recommendedName>
</protein>
<feature type="compositionally biased region" description="Low complexity" evidence="3">
    <location>
        <begin position="728"/>
        <end position="747"/>
    </location>
</feature>
<name>A0A163K0S1_ABSGL</name>